<comment type="caution">
    <text evidence="1">The sequence shown here is derived from an EMBL/GenBank/DDBJ whole genome shotgun (WGS) entry which is preliminary data.</text>
</comment>
<organism evidence="1 2">
    <name type="scientific">Necator americanus</name>
    <name type="common">Human hookworm</name>
    <dbReference type="NCBI Taxonomy" id="51031"/>
    <lineage>
        <taxon>Eukaryota</taxon>
        <taxon>Metazoa</taxon>
        <taxon>Ecdysozoa</taxon>
        <taxon>Nematoda</taxon>
        <taxon>Chromadorea</taxon>
        <taxon>Rhabditida</taxon>
        <taxon>Rhabditina</taxon>
        <taxon>Rhabditomorpha</taxon>
        <taxon>Strongyloidea</taxon>
        <taxon>Ancylostomatidae</taxon>
        <taxon>Bunostominae</taxon>
        <taxon>Necator</taxon>
    </lineage>
</organism>
<sequence>MTPPLGRVTESESVTVERIARRRESLAKKVPTRTWEANVFHTRGEMMHNATYAMIGTSRAKLLDTQSINIFINCFWTPSSSISVGVPREFRVGSAEAETGDGNQRAIVVRLLLKSDGIRLQGETNLVFLLLIWLGIFECSAIRHSLGFPCPKKLVPLTSETSKINFLKGHTL</sequence>
<name>A0ABR1C101_NECAM</name>
<keyword evidence="2" id="KW-1185">Reference proteome</keyword>
<dbReference type="EMBL" id="JAVFWL010000002">
    <property type="protein sequence ID" value="KAK6732232.1"/>
    <property type="molecule type" value="Genomic_DNA"/>
</dbReference>
<protein>
    <submittedName>
        <fullName evidence="1">Uncharacterized protein</fullName>
    </submittedName>
</protein>
<evidence type="ECO:0000313" key="1">
    <source>
        <dbReference type="EMBL" id="KAK6732232.1"/>
    </source>
</evidence>
<proteinExistence type="predicted"/>
<reference evidence="1 2" key="1">
    <citation type="submission" date="2023-08" db="EMBL/GenBank/DDBJ databases">
        <title>A Necator americanus chromosomal reference genome.</title>
        <authorList>
            <person name="Ilik V."/>
            <person name="Petrzelkova K.J."/>
            <person name="Pardy F."/>
            <person name="Fuh T."/>
            <person name="Niatou-Singa F.S."/>
            <person name="Gouil Q."/>
            <person name="Baker L."/>
            <person name="Ritchie M.E."/>
            <person name="Jex A.R."/>
            <person name="Gazzola D."/>
            <person name="Li H."/>
            <person name="Toshio Fujiwara R."/>
            <person name="Zhan B."/>
            <person name="Aroian R.V."/>
            <person name="Pafco B."/>
            <person name="Schwarz E.M."/>
        </authorList>
    </citation>
    <scope>NUCLEOTIDE SEQUENCE [LARGE SCALE GENOMIC DNA]</scope>
    <source>
        <strain evidence="1 2">Aroian</strain>
        <tissue evidence="1">Whole animal</tissue>
    </source>
</reference>
<dbReference type="Proteomes" id="UP001303046">
    <property type="component" value="Unassembled WGS sequence"/>
</dbReference>
<accession>A0ABR1C101</accession>
<gene>
    <name evidence="1" type="primary">Necator_chrII.g4342</name>
    <name evidence="1" type="ORF">RB195_016550</name>
</gene>
<evidence type="ECO:0000313" key="2">
    <source>
        <dbReference type="Proteomes" id="UP001303046"/>
    </source>
</evidence>